<dbReference type="GO" id="GO:0008237">
    <property type="term" value="F:metallopeptidase activity"/>
    <property type="evidence" value="ECO:0007669"/>
    <property type="project" value="UniProtKB-KW"/>
</dbReference>
<dbReference type="SUPFAM" id="SSF55166">
    <property type="entry name" value="Hedgehog/DD-peptidase"/>
    <property type="match status" value="1"/>
</dbReference>
<evidence type="ECO:0000256" key="1">
    <source>
        <dbReference type="ARBA" id="ARBA00022670"/>
    </source>
</evidence>
<feature type="signal peptide" evidence="10">
    <location>
        <begin position="1"/>
        <end position="23"/>
    </location>
</feature>
<dbReference type="GO" id="GO:0030288">
    <property type="term" value="C:outer membrane-bounded periplasmic space"/>
    <property type="evidence" value="ECO:0007669"/>
    <property type="project" value="InterPro"/>
</dbReference>
<sequence>MKPIRHLLLAFALASAFGGSASAQDKGTLTPKPLPPLTNPNDPSLPAKELFGRRDKPAALPPESIGGYARGCVAGAAAVPIDGDNWQVMRLSRNRNWGHPRLVEMVQRLASRVPQINGWPGLLVGDISQPRGGPMLTGHASHQLGLDADIWLTPMPDRRLTRAEREEMSATNMVREDRLDIDPNAWTPQHAALIRAVAKEKDVARIFINPAIKKALCREAGEDRAWLSKVRPMWGHDYHFHIRLACPNGDGSCSDQDPPPRGDGCGEELSRWFTRDMLFPKPGKPRPPLTMAQLPSECRRVLAAP</sequence>
<dbReference type="GO" id="GO:0004252">
    <property type="term" value="F:serine-type endopeptidase activity"/>
    <property type="evidence" value="ECO:0007669"/>
    <property type="project" value="InterPro"/>
</dbReference>
<evidence type="ECO:0000256" key="3">
    <source>
        <dbReference type="ARBA" id="ARBA00022729"/>
    </source>
</evidence>
<dbReference type="PIRSF" id="PIRSF018455">
    <property type="entry name" value="MepA"/>
    <property type="match status" value="1"/>
</dbReference>
<accession>A0A370HLP5</accession>
<keyword evidence="8" id="KW-1015">Disulfide bond</keyword>
<evidence type="ECO:0000256" key="7">
    <source>
        <dbReference type="ARBA" id="ARBA00023049"/>
    </source>
</evidence>
<evidence type="ECO:0000256" key="8">
    <source>
        <dbReference type="PIRSR" id="PIRSR018455-2"/>
    </source>
</evidence>
<dbReference type="OrthoDB" id="1467367at2"/>
<dbReference type="RefSeq" id="WP_114770390.1">
    <property type="nucleotide sequence ID" value="NZ_QQBB01000004.1"/>
</dbReference>
<keyword evidence="5" id="KW-0378">Hydrolase</keyword>
<keyword evidence="3 10" id="KW-0732">Signal</keyword>
<gene>
    <name evidence="11" type="ORF">DES45_104442</name>
</gene>
<keyword evidence="4" id="KW-0574">Periplasm</keyword>
<protein>
    <submittedName>
        <fullName evidence="11">Penicillin-insensitive murein endopeptidase</fullName>
    </submittedName>
</protein>
<evidence type="ECO:0000256" key="5">
    <source>
        <dbReference type="ARBA" id="ARBA00022801"/>
    </source>
</evidence>
<proteinExistence type="predicted"/>
<evidence type="ECO:0000256" key="4">
    <source>
        <dbReference type="ARBA" id="ARBA00022764"/>
    </source>
</evidence>
<evidence type="ECO:0000256" key="6">
    <source>
        <dbReference type="ARBA" id="ARBA00022833"/>
    </source>
</evidence>
<evidence type="ECO:0000313" key="12">
    <source>
        <dbReference type="Proteomes" id="UP000254925"/>
    </source>
</evidence>
<feature type="chain" id="PRO_5017043356" evidence="10">
    <location>
        <begin position="24"/>
        <end position="305"/>
    </location>
</feature>
<evidence type="ECO:0000256" key="2">
    <source>
        <dbReference type="ARBA" id="ARBA00022723"/>
    </source>
</evidence>
<dbReference type="InterPro" id="IPR005073">
    <property type="entry name" value="Peptidase_M74"/>
</dbReference>
<dbReference type="Proteomes" id="UP000254925">
    <property type="component" value="Unassembled WGS sequence"/>
</dbReference>
<comment type="caution">
    <text evidence="11">The sequence shown here is derived from an EMBL/GenBank/DDBJ whole genome shotgun (WGS) entry which is preliminary data.</text>
</comment>
<dbReference type="Pfam" id="PF03411">
    <property type="entry name" value="Peptidase_M74"/>
    <property type="match status" value="1"/>
</dbReference>
<keyword evidence="2" id="KW-0479">Metal-binding</keyword>
<dbReference type="AlphaFoldDB" id="A0A370HLP5"/>
<name>A0A370HLP5_9HYPH</name>
<evidence type="ECO:0000256" key="9">
    <source>
        <dbReference type="SAM" id="MobiDB-lite"/>
    </source>
</evidence>
<feature type="disulfide bond" evidence="8">
    <location>
        <begin position="246"/>
        <end position="253"/>
    </location>
</feature>
<keyword evidence="7" id="KW-0482">Metalloprotease</keyword>
<dbReference type="GO" id="GO:0046872">
    <property type="term" value="F:metal ion binding"/>
    <property type="evidence" value="ECO:0007669"/>
    <property type="project" value="UniProtKB-KW"/>
</dbReference>
<dbReference type="EMBL" id="QQBB01000004">
    <property type="protein sequence ID" value="RDI59526.1"/>
    <property type="molecule type" value="Genomic_DNA"/>
</dbReference>
<keyword evidence="12" id="KW-1185">Reference proteome</keyword>
<dbReference type="InterPro" id="IPR009045">
    <property type="entry name" value="Zn_M74/Hedgehog-like"/>
</dbReference>
<evidence type="ECO:0000313" key="11">
    <source>
        <dbReference type="EMBL" id="RDI59526.1"/>
    </source>
</evidence>
<feature type="disulfide bond" evidence="8">
    <location>
        <begin position="72"/>
        <end position="298"/>
    </location>
</feature>
<feature type="disulfide bond" evidence="8">
    <location>
        <begin position="217"/>
        <end position="265"/>
    </location>
</feature>
<reference evidence="11 12" key="1">
    <citation type="submission" date="2018-07" db="EMBL/GenBank/DDBJ databases">
        <title>Genomic Encyclopedia of Type Strains, Phase IV (KMG-IV): sequencing the most valuable type-strain genomes for metagenomic binning, comparative biology and taxonomic classification.</title>
        <authorList>
            <person name="Goeker M."/>
        </authorList>
    </citation>
    <scope>NUCLEOTIDE SEQUENCE [LARGE SCALE GENOMIC DNA]</scope>
    <source>
        <strain evidence="11 12">DSM 14364</strain>
    </source>
</reference>
<keyword evidence="1" id="KW-0645">Protease</keyword>
<keyword evidence="6" id="KW-0862">Zinc</keyword>
<feature type="compositionally biased region" description="Low complexity" evidence="9">
    <location>
        <begin position="21"/>
        <end position="31"/>
    </location>
</feature>
<feature type="region of interest" description="Disordered" evidence="9">
    <location>
        <begin position="21"/>
        <end position="49"/>
    </location>
</feature>
<evidence type="ECO:0000256" key="10">
    <source>
        <dbReference type="SAM" id="SignalP"/>
    </source>
</evidence>
<dbReference type="Gene3D" id="3.30.1380.10">
    <property type="match status" value="1"/>
</dbReference>
<dbReference type="NCBIfam" id="NF006947">
    <property type="entry name" value="PRK09429.1"/>
    <property type="match status" value="1"/>
</dbReference>
<organism evidence="11 12">
    <name type="scientific">Microvirga subterranea</name>
    <dbReference type="NCBI Taxonomy" id="186651"/>
    <lineage>
        <taxon>Bacteria</taxon>
        <taxon>Pseudomonadati</taxon>
        <taxon>Pseudomonadota</taxon>
        <taxon>Alphaproteobacteria</taxon>
        <taxon>Hyphomicrobiales</taxon>
        <taxon>Methylobacteriaceae</taxon>
        <taxon>Microvirga</taxon>
    </lineage>
</organism>
<dbReference type="GO" id="GO:0006508">
    <property type="term" value="P:proteolysis"/>
    <property type="evidence" value="ECO:0007669"/>
    <property type="project" value="UniProtKB-KW"/>
</dbReference>